<proteinExistence type="predicted"/>
<name>A0A1I6HDA8_9FLAO</name>
<evidence type="ECO:0000256" key="1">
    <source>
        <dbReference type="SAM" id="Phobius"/>
    </source>
</evidence>
<protein>
    <submittedName>
        <fullName evidence="2">Uncharacterized protein</fullName>
    </submittedName>
</protein>
<dbReference type="AlphaFoldDB" id="A0A1I6HDA8"/>
<gene>
    <name evidence="2" type="ORF">SAMN04490243_2583</name>
</gene>
<feature type="transmembrane region" description="Helical" evidence="1">
    <location>
        <begin position="6"/>
        <end position="26"/>
    </location>
</feature>
<organism evidence="2 3">
    <name type="scientific">Robiginitalea myxolifaciens</name>
    <dbReference type="NCBI Taxonomy" id="400055"/>
    <lineage>
        <taxon>Bacteria</taxon>
        <taxon>Pseudomonadati</taxon>
        <taxon>Bacteroidota</taxon>
        <taxon>Flavobacteriia</taxon>
        <taxon>Flavobacteriales</taxon>
        <taxon>Flavobacteriaceae</taxon>
        <taxon>Robiginitalea</taxon>
    </lineage>
</organism>
<dbReference type="Proteomes" id="UP000199534">
    <property type="component" value="Unassembled WGS sequence"/>
</dbReference>
<accession>A0A1I6HDA8</accession>
<evidence type="ECO:0000313" key="3">
    <source>
        <dbReference type="Proteomes" id="UP000199534"/>
    </source>
</evidence>
<dbReference type="OrthoDB" id="828064at2"/>
<keyword evidence="1" id="KW-0472">Membrane</keyword>
<keyword evidence="3" id="KW-1185">Reference proteome</keyword>
<evidence type="ECO:0000313" key="2">
    <source>
        <dbReference type="EMBL" id="SFR52364.1"/>
    </source>
</evidence>
<dbReference type="RefSeq" id="WP_092982968.1">
    <property type="nucleotide sequence ID" value="NZ_FOYQ01000002.1"/>
</dbReference>
<reference evidence="2 3" key="1">
    <citation type="submission" date="2016-10" db="EMBL/GenBank/DDBJ databases">
        <authorList>
            <person name="de Groot N.N."/>
        </authorList>
    </citation>
    <scope>NUCLEOTIDE SEQUENCE [LARGE SCALE GENOMIC DNA]</scope>
    <source>
        <strain evidence="2 3">DSM 21019</strain>
    </source>
</reference>
<dbReference type="EMBL" id="FOYQ01000002">
    <property type="protein sequence ID" value="SFR52364.1"/>
    <property type="molecule type" value="Genomic_DNA"/>
</dbReference>
<keyword evidence="1" id="KW-1133">Transmembrane helix</keyword>
<dbReference type="InterPro" id="IPR045749">
    <property type="entry name" value="DUF6090"/>
</dbReference>
<sequence>MKKKDLVNQLFNFVGVILGVLLAFWINEKSIANRERGEARELMQALANDLREDVQSYEEYQIPVNQQHQQQLDSLISAMDSENIERVNKFLPSIFQVQNYVPTASSYNSMKASGKLGLVDNLKLQKHLSDYFDGMVLESSLKSQAQVDYLMEEMLPWVADNADISNMDIQSATELTPLKNRVIIYKLLVDQKVDSYKYIREEAEMLLEQLDSLGALR</sequence>
<dbReference type="STRING" id="400055.SAMN04490243_2583"/>
<dbReference type="Pfam" id="PF19578">
    <property type="entry name" value="DUF6090"/>
    <property type="match status" value="1"/>
</dbReference>
<keyword evidence="1" id="KW-0812">Transmembrane</keyword>